<proteinExistence type="predicted"/>
<feature type="compositionally biased region" description="Basic residues" evidence="1">
    <location>
        <begin position="1"/>
        <end position="10"/>
    </location>
</feature>
<name>A0A0D0AIX8_9AGAM</name>
<dbReference type="Proteomes" id="UP000054485">
    <property type="component" value="Unassembled WGS sequence"/>
</dbReference>
<dbReference type="HOGENOM" id="CLU_1918469_0_0_1"/>
<reference evidence="3" key="2">
    <citation type="submission" date="2015-01" db="EMBL/GenBank/DDBJ databases">
        <title>Evolutionary Origins and Diversification of the Mycorrhizal Mutualists.</title>
        <authorList>
            <consortium name="DOE Joint Genome Institute"/>
            <consortium name="Mycorrhizal Genomics Consortium"/>
            <person name="Kohler A."/>
            <person name="Kuo A."/>
            <person name="Nagy L.G."/>
            <person name="Floudas D."/>
            <person name="Copeland A."/>
            <person name="Barry K.W."/>
            <person name="Cichocki N."/>
            <person name="Veneault-Fourrey C."/>
            <person name="LaButti K."/>
            <person name="Lindquist E.A."/>
            <person name="Lipzen A."/>
            <person name="Lundell T."/>
            <person name="Morin E."/>
            <person name="Murat C."/>
            <person name="Riley R."/>
            <person name="Ohm R."/>
            <person name="Sun H."/>
            <person name="Tunlid A."/>
            <person name="Henrissat B."/>
            <person name="Grigoriev I.V."/>
            <person name="Hibbett D.S."/>
            <person name="Martin F."/>
        </authorList>
    </citation>
    <scope>NUCLEOTIDE SEQUENCE [LARGE SCALE GENOMIC DNA]</scope>
    <source>
        <strain evidence="3">UH-Slu-Lm8-n1</strain>
    </source>
</reference>
<evidence type="ECO:0000313" key="2">
    <source>
        <dbReference type="EMBL" id="KIK38064.1"/>
    </source>
</evidence>
<sequence>MVKNPRKREKTGKNQHEKGPLGAQTHLHDGASKGKDDEERRLKHLFFGVPYVREKAGMETPIVSDEKADDGQLEVRQELENLLDSDFFTSPVALFVDDNVGPSEPSQVSQESDAEELRRCRGARNAGRSRKR</sequence>
<dbReference type="AlphaFoldDB" id="A0A0D0AIX8"/>
<dbReference type="EMBL" id="KN835413">
    <property type="protein sequence ID" value="KIK38064.1"/>
    <property type="molecule type" value="Genomic_DNA"/>
</dbReference>
<protein>
    <submittedName>
        <fullName evidence="2">Uncharacterized protein</fullName>
    </submittedName>
</protein>
<dbReference type="STRING" id="930992.A0A0D0AIX8"/>
<reference evidence="2 3" key="1">
    <citation type="submission" date="2014-04" db="EMBL/GenBank/DDBJ databases">
        <authorList>
            <consortium name="DOE Joint Genome Institute"/>
            <person name="Kuo A."/>
            <person name="Ruytinx J."/>
            <person name="Rineau F."/>
            <person name="Colpaert J."/>
            <person name="Kohler A."/>
            <person name="Nagy L.G."/>
            <person name="Floudas D."/>
            <person name="Copeland A."/>
            <person name="Barry K.W."/>
            <person name="Cichocki N."/>
            <person name="Veneault-Fourrey C."/>
            <person name="LaButti K."/>
            <person name="Lindquist E.A."/>
            <person name="Lipzen A."/>
            <person name="Lundell T."/>
            <person name="Morin E."/>
            <person name="Murat C."/>
            <person name="Sun H."/>
            <person name="Tunlid A."/>
            <person name="Henrissat B."/>
            <person name="Grigoriev I.V."/>
            <person name="Hibbett D.S."/>
            <person name="Martin F."/>
            <person name="Nordberg H.P."/>
            <person name="Cantor M.N."/>
            <person name="Hua S.X."/>
        </authorList>
    </citation>
    <scope>NUCLEOTIDE SEQUENCE [LARGE SCALE GENOMIC DNA]</scope>
    <source>
        <strain evidence="2 3">UH-Slu-Lm8-n1</strain>
    </source>
</reference>
<dbReference type="OrthoDB" id="10611053at2759"/>
<evidence type="ECO:0000313" key="3">
    <source>
        <dbReference type="Proteomes" id="UP000054485"/>
    </source>
</evidence>
<gene>
    <name evidence="2" type="ORF">CY34DRAFT_773558</name>
</gene>
<feature type="region of interest" description="Disordered" evidence="1">
    <location>
        <begin position="98"/>
        <end position="132"/>
    </location>
</feature>
<evidence type="ECO:0000256" key="1">
    <source>
        <dbReference type="SAM" id="MobiDB-lite"/>
    </source>
</evidence>
<keyword evidence="3" id="KW-1185">Reference proteome</keyword>
<dbReference type="InParanoid" id="A0A0D0AIX8"/>
<feature type="compositionally biased region" description="Basic and acidic residues" evidence="1">
    <location>
        <begin position="26"/>
        <end position="39"/>
    </location>
</feature>
<organism evidence="2 3">
    <name type="scientific">Suillus luteus UH-Slu-Lm8-n1</name>
    <dbReference type="NCBI Taxonomy" id="930992"/>
    <lineage>
        <taxon>Eukaryota</taxon>
        <taxon>Fungi</taxon>
        <taxon>Dikarya</taxon>
        <taxon>Basidiomycota</taxon>
        <taxon>Agaricomycotina</taxon>
        <taxon>Agaricomycetes</taxon>
        <taxon>Agaricomycetidae</taxon>
        <taxon>Boletales</taxon>
        <taxon>Suillineae</taxon>
        <taxon>Suillaceae</taxon>
        <taxon>Suillus</taxon>
    </lineage>
</organism>
<feature type="region of interest" description="Disordered" evidence="1">
    <location>
        <begin position="1"/>
        <end position="39"/>
    </location>
</feature>
<accession>A0A0D0AIX8</accession>